<comment type="caution">
    <text evidence="4">The sequence shown here is derived from an EMBL/GenBank/DDBJ whole genome shotgun (WGS) entry which is preliminary data.</text>
</comment>
<feature type="domain" description="DUF4378" evidence="3">
    <location>
        <begin position="916"/>
        <end position="1097"/>
    </location>
</feature>
<dbReference type="PANTHER" id="PTHR31680">
    <property type="entry name" value="LONGIFOLIA PROTEIN"/>
    <property type="match status" value="1"/>
</dbReference>
<feature type="compositionally biased region" description="Polar residues" evidence="2">
    <location>
        <begin position="846"/>
        <end position="864"/>
    </location>
</feature>
<feature type="coiled-coil region" evidence="1">
    <location>
        <begin position="877"/>
        <end position="904"/>
    </location>
</feature>
<sequence length="1119" mass="123874">MAAKLLHSLADDNQDLQKQIGCMTGILQLFDRPNALTGRRISHKRLPPGNSHFNSGSLERESNNVYHRQAATEMNLNKNMNERQRISTESSRVSFYSSCSSNLSSLDCNKTAQLETSSFDQIIFPETPSRDPEINQPSNSPHLGQQPLNLRDVVKDSMYRESKGLSIKTTTREEAVGRAVKHRNSPRPLQLSKSVDGSRGVGVNMKQNAPVDLKESLQVLAKLQEAPWYHSEAKEVPISSHEAKYGSWSSVSRDAPRFSYDGREINRLSFESRENLKSTIKLKELPRLSLDSREGSFRGSNSDSKPNRLSKNFQNGGNSNDEAHNPQQSSGTGTQKRPTSVVAKLMGLETLPDSALAGDNQLGVIKTCSVEGTSDPFSKSSKTNELNRAIRMPKSPRNSSKDPTSPRWRNSDFVMKPIPSSRLPIESAPWKQLDGNRGSQKPAFRPAKIPPRESNSFSSVYNEIEKRLNDLEFKQSGKDLRALKQILEAMQAKGLLETRKEEQDSNFGTQRDCEPICTSSNQNSRSLSQRNSQSNHVITSPSRGSNSSRSFESPIVIIKPAKLVEGSGIPASSAIPIDQISGLHKIQSGGSAEAKKASINSQTTKDQSPKNSRRNSDVSSTDKKVSGRTMKSTQSSSRSPQLPKENTTSSVKSSGSGSPRLQQKKLELEKRSRPPTHPSDSNKPRRQSNWHVKDSSSPGGKARPKSSNSQLSDDQLSEISNESRSLSCQGDDMSVQSDSNIVLDSKMDIEITSTAESIEIDGTQSPSMKAFKFLASGSMQKMNDAVFCLFQKSTPSMDEDGLLAELATAAPEHPSPVSVLDASVYRDDAPSPVKQIPNALKGDGIQDSNDSQSEDQWNPTDNFLSNSMGSGLTSEINRKKLQNIEHLVQKLRQLNSNHDEARTDYIASLCENTNPDHRYISEILLASGLLLRDLGSDLTTFQLHPSGYPINPELFFVLEQTKASSLPSKEDRGHVKAANSKPDQEKFHRKLIFDAVNEILVEKLALVGKCSEQWLKPDRLARRTLSAQKLLKELCIEIEEFQTKKSVGSLDDEEDDLKSILWEDVMHQSGSWTDFWSETSGVVLDVERLIFKDLVDDIVIGEAGSLRAKSGRRRQLFAK</sequence>
<dbReference type="GO" id="GO:0051513">
    <property type="term" value="P:regulation of monopolar cell growth"/>
    <property type="evidence" value="ECO:0007669"/>
    <property type="project" value="InterPro"/>
</dbReference>
<feature type="region of interest" description="Disordered" evidence="2">
    <location>
        <begin position="830"/>
        <end position="864"/>
    </location>
</feature>
<reference evidence="4 5" key="1">
    <citation type="journal article" date="2018" name="Sci. Data">
        <title>The draft genome sequence of cork oak.</title>
        <authorList>
            <person name="Ramos A.M."/>
            <person name="Usie A."/>
            <person name="Barbosa P."/>
            <person name="Barros P.M."/>
            <person name="Capote T."/>
            <person name="Chaves I."/>
            <person name="Simoes F."/>
            <person name="Abreu I."/>
            <person name="Carrasquinho I."/>
            <person name="Faro C."/>
            <person name="Guimaraes J.B."/>
            <person name="Mendonca D."/>
            <person name="Nobrega F."/>
            <person name="Rodrigues L."/>
            <person name="Saibo N.J.M."/>
            <person name="Varela M.C."/>
            <person name="Egas C."/>
            <person name="Matos J."/>
            <person name="Miguel C.M."/>
            <person name="Oliveira M.M."/>
            <person name="Ricardo C.P."/>
            <person name="Goncalves S."/>
        </authorList>
    </citation>
    <scope>NUCLEOTIDE SEQUENCE [LARGE SCALE GENOMIC DNA]</scope>
    <source>
        <strain evidence="5">cv. HL8</strain>
    </source>
</reference>
<feature type="compositionally biased region" description="Polar residues" evidence="2">
    <location>
        <begin position="629"/>
        <end position="648"/>
    </location>
</feature>
<dbReference type="AlphaFoldDB" id="A0AAW0JZN1"/>
<feature type="compositionally biased region" description="Low complexity" evidence="2">
    <location>
        <begin position="519"/>
        <end position="551"/>
    </location>
</feature>
<feature type="compositionally biased region" description="Polar residues" evidence="2">
    <location>
        <begin position="370"/>
        <end position="386"/>
    </location>
</feature>
<protein>
    <submittedName>
        <fullName evidence="4">Protein longifolia 1</fullName>
    </submittedName>
</protein>
<dbReference type="InterPro" id="IPR025486">
    <property type="entry name" value="DUF4378"/>
</dbReference>
<dbReference type="EMBL" id="PKMF04000431">
    <property type="protein sequence ID" value="KAK7832020.1"/>
    <property type="molecule type" value="Genomic_DNA"/>
</dbReference>
<dbReference type="InterPro" id="IPR033334">
    <property type="entry name" value="LNG1/2"/>
</dbReference>
<evidence type="ECO:0000256" key="1">
    <source>
        <dbReference type="SAM" id="Coils"/>
    </source>
</evidence>
<evidence type="ECO:0000259" key="3">
    <source>
        <dbReference type="Pfam" id="PF14309"/>
    </source>
</evidence>
<feature type="region of interest" description="Disordered" evidence="2">
    <location>
        <begin position="370"/>
        <end position="455"/>
    </location>
</feature>
<name>A0AAW0JZN1_QUESU</name>
<dbReference type="PANTHER" id="PTHR31680:SF4">
    <property type="entry name" value="LONGIFOLIA PROTEIN"/>
    <property type="match status" value="1"/>
</dbReference>
<feature type="compositionally biased region" description="Basic and acidic residues" evidence="2">
    <location>
        <begin position="614"/>
        <end position="625"/>
    </location>
</feature>
<dbReference type="Pfam" id="PF14309">
    <property type="entry name" value="DUF4378"/>
    <property type="match status" value="1"/>
</dbReference>
<feature type="compositionally biased region" description="Low complexity" evidence="2">
    <location>
        <begin position="649"/>
        <end position="658"/>
    </location>
</feature>
<feature type="compositionally biased region" description="Polar residues" evidence="2">
    <location>
        <begin position="598"/>
        <end position="610"/>
    </location>
</feature>
<feature type="region of interest" description="Disordered" evidence="2">
    <location>
        <begin position="171"/>
        <end position="202"/>
    </location>
</feature>
<feature type="region of interest" description="Disordered" evidence="2">
    <location>
        <begin position="124"/>
        <end position="147"/>
    </location>
</feature>
<accession>A0AAW0JZN1</accession>
<organism evidence="4 5">
    <name type="scientific">Quercus suber</name>
    <name type="common">Cork oak</name>
    <dbReference type="NCBI Taxonomy" id="58331"/>
    <lineage>
        <taxon>Eukaryota</taxon>
        <taxon>Viridiplantae</taxon>
        <taxon>Streptophyta</taxon>
        <taxon>Embryophyta</taxon>
        <taxon>Tracheophyta</taxon>
        <taxon>Spermatophyta</taxon>
        <taxon>Magnoliopsida</taxon>
        <taxon>eudicotyledons</taxon>
        <taxon>Gunneridae</taxon>
        <taxon>Pentapetalae</taxon>
        <taxon>rosids</taxon>
        <taxon>fabids</taxon>
        <taxon>Fagales</taxon>
        <taxon>Fagaceae</taxon>
        <taxon>Quercus</taxon>
    </lineage>
</organism>
<evidence type="ECO:0000313" key="4">
    <source>
        <dbReference type="EMBL" id="KAK7832020.1"/>
    </source>
</evidence>
<gene>
    <name evidence="4" type="primary">LNG1_1</name>
    <name evidence="4" type="ORF">CFP56_026772</name>
</gene>
<feature type="compositionally biased region" description="Polar residues" evidence="2">
    <location>
        <begin position="687"/>
        <end position="698"/>
    </location>
</feature>
<evidence type="ECO:0000313" key="5">
    <source>
        <dbReference type="Proteomes" id="UP000237347"/>
    </source>
</evidence>
<keyword evidence="5" id="KW-1185">Reference proteome</keyword>
<evidence type="ECO:0000256" key="2">
    <source>
        <dbReference type="SAM" id="MobiDB-lite"/>
    </source>
</evidence>
<feature type="region of interest" description="Disordered" evidence="2">
    <location>
        <begin position="40"/>
        <end position="61"/>
    </location>
</feature>
<feature type="region of interest" description="Disordered" evidence="2">
    <location>
        <begin position="497"/>
        <end position="551"/>
    </location>
</feature>
<feature type="compositionally biased region" description="Polar residues" evidence="2">
    <location>
        <begin position="135"/>
        <end position="147"/>
    </location>
</feature>
<feature type="region of interest" description="Disordered" evidence="2">
    <location>
        <begin position="586"/>
        <end position="737"/>
    </location>
</feature>
<proteinExistence type="predicted"/>
<feature type="compositionally biased region" description="Polar residues" evidence="2">
    <location>
        <begin position="718"/>
        <end position="737"/>
    </location>
</feature>
<feature type="compositionally biased region" description="Polar residues" evidence="2">
    <location>
        <begin position="298"/>
        <end position="338"/>
    </location>
</feature>
<keyword evidence="1" id="KW-0175">Coiled coil</keyword>
<dbReference type="Proteomes" id="UP000237347">
    <property type="component" value="Unassembled WGS sequence"/>
</dbReference>
<feature type="region of interest" description="Disordered" evidence="2">
    <location>
        <begin position="291"/>
        <end position="338"/>
    </location>
</feature>